<gene>
    <name evidence="2" type="ORF">SDC9_179424</name>
</gene>
<protein>
    <submittedName>
        <fullName evidence="2">Uncharacterized protein</fullName>
    </submittedName>
</protein>
<proteinExistence type="predicted"/>
<accession>A0A645H1T7</accession>
<feature type="compositionally biased region" description="Basic and acidic residues" evidence="1">
    <location>
        <begin position="26"/>
        <end position="48"/>
    </location>
</feature>
<sequence length="54" mass="5887">MGGVDQRLFGSLANAGFGFAVDGIEDEPRRQADDQEITEEKADGDVHGSIRRRP</sequence>
<evidence type="ECO:0000256" key="1">
    <source>
        <dbReference type="SAM" id="MobiDB-lite"/>
    </source>
</evidence>
<dbReference type="AlphaFoldDB" id="A0A645H1T7"/>
<feature type="region of interest" description="Disordered" evidence="1">
    <location>
        <begin position="20"/>
        <end position="54"/>
    </location>
</feature>
<comment type="caution">
    <text evidence="2">The sequence shown here is derived from an EMBL/GenBank/DDBJ whole genome shotgun (WGS) entry which is preliminary data.</text>
</comment>
<dbReference type="EMBL" id="VSSQ01083705">
    <property type="protein sequence ID" value="MPN31949.1"/>
    <property type="molecule type" value="Genomic_DNA"/>
</dbReference>
<reference evidence="2" key="1">
    <citation type="submission" date="2019-08" db="EMBL/GenBank/DDBJ databases">
        <authorList>
            <person name="Kucharzyk K."/>
            <person name="Murdoch R.W."/>
            <person name="Higgins S."/>
            <person name="Loffler F."/>
        </authorList>
    </citation>
    <scope>NUCLEOTIDE SEQUENCE</scope>
</reference>
<name>A0A645H1T7_9ZZZZ</name>
<evidence type="ECO:0000313" key="2">
    <source>
        <dbReference type="EMBL" id="MPN31949.1"/>
    </source>
</evidence>
<organism evidence="2">
    <name type="scientific">bioreactor metagenome</name>
    <dbReference type="NCBI Taxonomy" id="1076179"/>
    <lineage>
        <taxon>unclassified sequences</taxon>
        <taxon>metagenomes</taxon>
        <taxon>ecological metagenomes</taxon>
    </lineage>
</organism>